<sequence>MWGVILRRISVLVGVALLVLAGCAVSQEKYETAQVALDGSPKLRSMAVADCVKKANPSKRDMEVMAALTNSSVSSVKTVVCRRIVTAVSSGRLSYADYRAYMAGRPTPNLIRILQGR</sequence>
<evidence type="ECO:0000313" key="2">
    <source>
        <dbReference type="Proteomes" id="UP000241229"/>
    </source>
</evidence>
<dbReference type="EMBL" id="PXYK01000035">
    <property type="protein sequence ID" value="PSJ53100.1"/>
    <property type="molecule type" value="Genomic_DNA"/>
</dbReference>
<reference evidence="1 2" key="1">
    <citation type="submission" date="2018-03" db="EMBL/GenBank/DDBJ databases">
        <title>The draft genome of Mesorhizobium sp. 6GN-30.</title>
        <authorList>
            <person name="Liu L."/>
            <person name="Li L."/>
            <person name="Wang T."/>
            <person name="Zhang X."/>
            <person name="Liang L."/>
        </authorList>
    </citation>
    <scope>NUCLEOTIDE SEQUENCE [LARGE SCALE GENOMIC DNA]</scope>
    <source>
        <strain evidence="1 2">6GN30</strain>
    </source>
</reference>
<evidence type="ECO:0008006" key="3">
    <source>
        <dbReference type="Google" id="ProtNLM"/>
    </source>
</evidence>
<proteinExistence type="predicted"/>
<evidence type="ECO:0000313" key="1">
    <source>
        <dbReference type="EMBL" id="PSJ53100.1"/>
    </source>
</evidence>
<keyword evidence="2" id="KW-1185">Reference proteome</keyword>
<accession>A0A2P7RSD8</accession>
<gene>
    <name evidence="1" type="ORF">C7I84_25975</name>
</gene>
<dbReference type="AlphaFoldDB" id="A0A2P7RSD8"/>
<dbReference type="Proteomes" id="UP000241229">
    <property type="component" value="Unassembled WGS sequence"/>
</dbReference>
<name>A0A2P7RSD8_9HYPH</name>
<protein>
    <recommendedName>
        <fullName evidence="3">Lipoprotein</fullName>
    </recommendedName>
</protein>
<dbReference type="PROSITE" id="PS51257">
    <property type="entry name" value="PROKAR_LIPOPROTEIN"/>
    <property type="match status" value="1"/>
</dbReference>
<organism evidence="1 2">
    <name type="scientific">Kumtagia ephedrae</name>
    <dbReference type="NCBI Taxonomy" id="2116701"/>
    <lineage>
        <taxon>Bacteria</taxon>
        <taxon>Pseudomonadati</taxon>
        <taxon>Pseudomonadota</taxon>
        <taxon>Alphaproteobacteria</taxon>
        <taxon>Hyphomicrobiales</taxon>
        <taxon>Phyllobacteriaceae</taxon>
        <taxon>Kumtagia</taxon>
    </lineage>
</organism>
<comment type="caution">
    <text evidence="1">The sequence shown here is derived from an EMBL/GenBank/DDBJ whole genome shotgun (WGS) entry which is preliminary data.</text>
</comment>